<dbReference type="SUPFAM" id="SSF49265">
    <property type="entry name" value="Fibronectin type III"/>
    <property type="match status" value="2"/>
</dbReference>
<dbReference type="Pfam" id="PF07679">
    <property type="entry name" value="I-set"/>
    <property type="match status" value="20"/>
</dbReference>
<dbReference type="Gene3D" id="2.30.29.30">
    <property type="entry name" value="Pleckstrin-homology domain (PH domain)/Phosphotyrosine-binding domain (PTB)"/>
    <property type="match status" value="1"/>
</dbReference>
<comment type="similarity">
    <text evidence="1">Belongs to the protein kinase superfamily. CAMK Ser/Thr protein kinase family.</text>
</comment>
<dbReference type="InterPro" id="IPR007110">
    <property type="entry name" value="Ig-like_dom"/>
</dbReference>
<evidence type="ECO:0000256" key="1">
    <source>
        <dbReference type="ARBA" id="ARBA00006692"/>
    </source>
</evidence>
<feature type="domain" description="Fibronectin type-III" evidence="17">
    <location>
        <begin position="3505"/>
        <end position="3598"/>
    </location>
</feature>
<feature type="domain" description="Ig-like" evidence="16">
    <location>
        <begin position="906"/>
        <end position="1052"/>
    </location>
</feature>
<keyword evidence="4" id="KW-0677">Repeat</keyword>
<feature type="compositionally biased region" description="Low complexity" evidence="12">
    <location>
        <begin position="741"/>
        <end position="750"/>
    </location>
</feature>
<dbReference type="GO" id="GO:0031430">
    <property type="term" value="C:M band"/>
    <property type="evidence" value="ECO:0007669"/>
    <property type="project" value="UniProtKB-SubCell"/>
</dbReference>
<dbReference type="Gene3D" id="2.60.40.10">
    <property type="entry name" value="Immunoglobulins"/>
    <property type="match status" value="23"/>
</dbReference>
<feature type="domain" description="SH3" evidence="13">
    <location>
        <begin position="3"/>
        <end position="71"/>
    </location>
</feature>
<dbReference type="InterPro" id="IPR013098">
    <property type="entry name" value="Ig_I-set"/>
</dbReference>
<dbReference type="SUPFAM" id="SSF48726">
    <property type="entry name" value="Immunoglobulin"/>
    <property type="match status" value="21"/>
</dbReference>
<dbReference type="FunFam" id="2.60.40.10:FF:001381">
    <property type="entry name" value="Uncharacterized protein, isoform C"/>
    <property type="match status" value="1"/>
</dbReference>
<dbReference type="FunFam" id="2.60.40.10:FF:000519">
    <property type="entry name" value="Muscle M-line assembly protein unc-89"/>
    <property type="match status" value="1"/>
</dbReference>
<feature type="domain" description="Ig-like" evidence="16">
    <location>
        <begin position="2471"/>
        <end position="2547"/>
    </location>
</feature>
<dbReference type="SMART" id="SM00408">
    <property type="entry name" value="IGc2"/>
    <property type="match status" value="18"/>
</dbReference>
<evidence type="ECO:0000256" key="12">
    <source>
        <dbReference type="SAM" id="MobiDB-lite"/>
    </source>
</evidence>
<dbReference type="CDD" id="cd14112">
    <property type="entry name" value="STKc_Unc-89_rpt2"/>
    <property type="match status" value="1"/>
</dbReference>
<dbReference type="FunFam" id="2.60.40.10:FF:000796">
    <property type="entry name" value="Muscle M-line assembly protein unc-89"/>
    <property type="match status" value="1"/>
</dbReference>
<dbReference type="CDD" id="cd13325">
    <property type="entry name" value="PH_unc89"/>
    <property type="match status" value="1"/>
</dbReference>
<evidence type="ECO:0000256" key="2">
    <source>
        <dbReference type="ARBA" id="ARBA00022443"/>
    </source>
</evidence>
<dbReference type="FunFam" id="1.10.510.10:FF:000573">
    <property type="entry name" value="Uncharacterized protein, isoform D"/>
    <property type="match status" value="1"/>
</dbReference>
<dbReference type="CDD" id="cd00063">
    <property type="entry name" value="FN3"/>
    <property type="match status" value="2"/>
</dbReference>
<feature type="compositionally biased region" description="Polar residues" evidence="12">
    <location>
        <begin position="476"/>
        <end position="501"/>
    </location>
</feature>
<evidence type="ECO:0000256" key="11">
    <source>
        <dbReference type="PROSITE-ProRule" id="PRU00192"/>
    </source>
</evidence>
<dbReference type="SUPFAM" id="SSF56112">
    <property type="entry name" value="Protein kinase-like (PK-like)"/>
    <property type="match status" value="2"/>
</dbReference>
<feature type="domain" description="Ig-like" evidence="16">
    <location>
        <begin position="1353"/>
        <end position="1443"/>
    </location>
</feature>
<dbReference type="PANTHER" id="PTHR47633:SF3">
    <property type="entry name" value="STRIATED MUSCLE PREFERENTIALLY EXPRESSED PROTEIN KINASE"/>
    <property type="match status" value="1"/>
</dbReference>
<feature type="domain" description="Ig-like" evidence="16">
    <location>
        <begin position="1067"/>
        <end position="1154"/>
    </location>
</feature>
<evidence type="ECO:0000313" key="19">
    <source>
        <dbReference type="RefSeq" id="XP_017018644.1"/>
    </source>
</evidence>
<dbReference type="InterPro" id="IPR011009">
    <property type="entry name" value="Kinase-like_dom_sf"/>
</dbReference>
<dbReference type="FunFam" id="2.60.40.10:FF:000802">
    <property type="entry name" value="Muscle M-line assembly protein unc-89"/>
    <property type="match status" value="1"/>
</dbReference>
<feature type="compositionally biased region" description="Polar residues" evidence="12">
    <location>
        <begin position="686"/>
        <end position="697"/>
    </location>
</feature>
<feature type="compositionally biased region" description="Basic and acidic residues" evidence="12">
    <location>
        <begin position="634"/>
        <end position="651"/>
    </location>
</feature>
<dbReference type="CDD" id="cd00160">
    <property type="entry name" value="RhoGEF"/>
    <property type="match status" value="1"/>
</dbReference>
<reference evidence="18" key="1">
    <citation type="submission" date="2025-05" db="UniProtKB">
        <authorList>
            <consortium name="RefSeq"/>
        </authorList>
    </citation>
    <scope>NUCLEOTIDE SEQUENCE [LARGE SCALE GENOMIC DNA]</scope>
    <source>
        <strain evidence="18">14028-0561.14</strain>
    </source>
</reference>
<dbReference type="SMART" id="SM00325">
    <property type="entry name" value="RhoGEF"/>
    <property type="match status" value="1"/>
</dbReference>
<feature type="domain" description="Protein kinase" evidence="15">
    <location>
        <begin position="3652"/>
        <end position="3906"/>
    </location>
</feature>
<dbReference type="RefSeq" id="XP_017018644.1">
    <property type="nucleotide sequence ID" value="XM_017163155.3"/>
</dbReference>
<evidence type="ECO:0000256" key="7">
    <source>
        <dbReference type="ARBA" id="ARBA00023157"/>
    </source>
</evidence>
<dbReference type="Gene3D" id="1.10.510.10">
    <property type="entry name" value="Transferase(Phosphotransferase) domain 1"/>
    <property type="match status" value="2"/>
</dbReference>
<dbReference type="InterPro" id="IPR003599">
    <property type="entry name" value="Ig_sub"/>
</dbReference>
<evidence type="ECO:0000256" key="5">
    <source>
        <dbReference type="ARBA" id="ARBA00022741"/>
    </source>
</evidence>
<dbReference type="FunFam" id="2.60.40.10:FF:000919">
    <property type="entry name" value="Uncharacterized protein, isoform C"/>
    <property type="match status" value="1"/>
</dbReference>
<dbReference type="SMART" id="SM00060">
    <property type="entry name" value="FN3"/>
    <property type="match status" value="2"/>
</dbReference>
<dbReference type="PROSITE" id="PS50010">
    <property type="entry name" value="DH_2"/>
    <property type="match status" value="1"/>
</dbReference>
<dbReference type="Pfam" id="PF00621">
    <property type="entry name" value="RhoGEF"/>
    <property type="match status" value="1"/>
</dbReference>
<dbReference type="FunFam" id="2.60.40.10:FF:000940">
    <property type="entry name" value="Muscle M-line assembly protein unc-89"/>
    <property type="match status" value="1"/>
</dbReference>
<keyword evidence="6" id="KW-0067">ATP-binding</keyword>
<dbReference type="SUPFAM" id="SSF48065">
    <property type="entry name" value="DBL homology domain (DH-domain)"/>
    <property type="match status" value="1"/>
</dbReference>
<evidence type="ECO:0000256" key="8">
    <source>
        <dbReference type="ARBA" id="ARBA00023179"/>
    </source>
</evidence>
<keyword evidence="5" id="KW-0547">Nucleotide-binding</keyword>
<evidence type="ECO:0000256" key="9">
    <source>
        <dbReference type="ARBA" id="ARBA00023319"/>
    </source>
</evidence>
<dbReference type="InterPro" id="IPR000219">
    <property type="entry name" value="DH_dom"/>
</dbReference>
<feature type="domain" description="Ig-like" evidence="16">
    <location>
        <begin position="1974"/>
        <end position="2059"/>
    </location>
</feature>
<evidence type="ECO:0000256" key="3">
    <source>
        <dbReference type="ARBA" id="ARBA00022490"/>
    </source>
</evidence>
<evidence type="ECO:0000259" key="17">
    <source>
        <dbReference type="PROSITE" id="PS50853"/>
    </source>
</evidence>
<dbReference type="SMART" id="SM00409">
    <property type="entry name" value="IG"/>
    <property type="match status" value="19"/>
</dbReference>
<dbReference type="PROSITE" id="PS50002">
    <property type="entry name" value="SH3"/>
    <property type="match status" value="1"/>
</dbReference>
<dbReference type="Proteomes" id="UP001652661">
    <property type="component" value="Chromosome 2R"/>
</dbReference>
<organism evidence="18 19">
    <name type="scientific">Drosophila kikkawai</name>
    <name type="common">Fruit fly</name>
    <dbReference type="NCBI Taxonomy" id="30033"/>
    <lineage>
        <taxon>Eukaryota</taxon>
        <taxon>Metazoa</taxon>
        <taxon>Ecdysozoa</taxon>
        <taxon>Arthropoda</taxon>
        <taxon>Hexapoda</taxon>
        <taxon>Insecta</taxon>
        <taxon>Pterygota</taxon>
        <taxon>Neoptera</taxon>
        <taxon>Endopterygota</taxon>
        <taxon>Diptera</taxon>
        <taxon>Brachycera</taxon>
        <taxon>Muscomorpha</taxon>
        <taxon>Ephydroidea</taxon>
        <taxon>Drosophilidae</taxon>
        <taxon>Drosophila</taxon>
        <taxon>Sophophora</taxon>
    </lineage>
</organism>
<keyword evidence="3" id="KW-0963">Cytoplasm</keyword>
<feature type="domain" description="Ig-like" evidence="16">
    <location>
        <begin position="3409"/>
        <end position="3493"/>
    </location>
</feature>
<feature type="domain" description="Protein kinase" evidence="15">
    <location>
        <begin position="2941"/>
        <end position="3195"/>
    </location>
</feature>
<dbReference type="PROSITE" id="PS50835">
    <property type="entry name" value="IG_LIKE"/>
    <property type="match status" value="15"/>
</dbReference>
<evidence type="ECO:0000313" key="18">
    <source>
        <dbReference type="Proteomes" id="UP001652661"/>
    </source>
</evidence>
<dbReference type="GO" id="GO:0007525">
    <property type="term" value="P:somatic muscle development"/>
    <property type="evidence" value="ECO:0007669"/>
    <property type="project" value="UniProtKB-ARBA"/>
</dbReference>
<dbReference type="InterPro" id="IPR011993">
    <property type="entry name" value="PH-like_dom_sf"/>
</dbReference>
<dbReference type="FunFam" id="2.60.40.10:FF:000873">
    <property type="entry name" value="Muscle M-line assembly protein unc-89"/>
    <property type="match status" value="1"/>
</dbReference>
<dbReference type="InterPro" id="IPR003961">
    <property type="entry name" value="FN3_dom"/>
</dbReference>
<dbReference type="FunFam" id="1.20.900.10:FF:000033">
    <property type="entry name" value="Muscle M-line assembly protein unc-89-like Protein"/>
    <property type="match status" value="1"/>
</dbReference>
<keyword evidence="7" id="KW-1015">Disulfide bond</keyword>
<dbReference type="OrthoDB" id="2570713at2759"/>
<dbReference type="GO" id="GO:0008104">
    <property type="term" value="P:intracellular protein localization"/>
    <property type="evidence" value="ECO:0007669"/>
    <property type="project" value="UniProtKB-ARBA"/>
</dbReference>
<feature type="domain" description="Ig-like" evidence="16">
    <location>
        <begin position="1867"/>
        <end position="1968"/>
    </location>
</feature>
<dbReference type="Pfam" id="PF00041">
    <property type="entry name" value="fn3"/>
    <property type="match status" value="2"/>
</dbReference>
<dbReference type="InterPro" id="IPR035899">
    <property type="entry name" value="DBL_dom_sf"/>
</dbReference>
<keyword evidence="18" id="KW-1185">Reference proteome</keyword>
<feature type="compositionally biased region" description="Pro residues" evidence="12">
    <location>
        <begin position="525"/>
        <end position="559"/>
    </location>
</feature>
<dbReference type="Gene3D" id="1.20.900.10">
    <property type="entry name" value="Dbl homology (DH) domain"/>
    <property type="match status" value="1"/>
</dbReference>
<dbReference type="InterPro" id="IPR036028">
    <property type="entry name" value="SH3-like_dom_sf"/>
</dbReference>
<feature type="compositionally biased region" description="Basic and acidic residues" evidence="12">
    <location>
        <begin position="722"/>
        <end position="740"/>
    </location>
</feature>
<dbReference type="FunFam" id="2.60.40.10:FF:000345">
    <property type="entry name" value="Muscle M-line assembly protein unc-89"/>
    <property type="match status" value="3"/>
</dbReference>
<dbReference type="FunFam" id="2.60.40.10:FF:001590">
    <property type="entry name" value="Uncharacterized protein, isoform D"/>
    <property type="match status" value="1"/>
</dbReference>
<dbReference type="FunFam" id="2.60.40.10:FF:001036">
    <property type="entry name" value="Muscle M-line assembly protein unc-89"/>
    <property type="match status" value="1"/>
</dbReference>
<feature type="domain" description="Ig-like" evidence="16">
    <location>
        <begin position="2368"/>
        <end position="2453"/>
    </location>
</feature>
<dbReference type="InterPro" id="IPR013783">
    <property type="entry name" value="Ig-like_fold"/>
</dbReference>
<feature type="compositionally biased region" description="Low complexity" evidence="12">
    <location>
        <begin position="560"/>
        <end position="578"/>
    </location>
</feature>
<evidence type="ECO:0000256" key="4">
    <source>
        <dbReference type="ARBA" id="ARBA00022737"/>
    </source>
</evidence>
<feature type="domain" description="Ig-like" evidence="16">
    <location>
        <begin position="1258"/>
        <end position="1348"/>
    </location>
</feature>
<dbReference type="GO" id="GO:0005085">
    <property type="term" value="F:guanyl-nucleotide exchange factor activity"/>
    <property type="evidence" value="ECO:0007669"/>
    <property type="project" value="InterPro"/>
</dbReference>
<feature type="domain" description="Fibronectin type-III" evidence="17">
    <location>
        <begin position="2587"/>
        <end position="2688"/>
    </location>
</feature>
<feature type="compositionally biased region" description="Basic and acidic residues" evidence="12">
    <location>
        <begin position="700"/>
        <end position="712"/>
    </location>
</feature>
<dbReference type="InterPro" id="IPR000719">
    <property type="entry name" value="Prot_kinase_dom"/>
</dbReference>
<dbReference type="Gene3D" id="3.30.200.20">
    <property type="entry name" value="Phosphorylase Kinase, domain 1"/>
    <property type="match status" value="1"/>
</dbReference>
<feature type="compositionally biased region" description="Low complexity" evidence="12">
    <location>
        <begin position="466"/>
        <end position="475"/>
    </location>
</feature>
<dbReference type="GO" id="GO:0019899">
    <property type="term" value="F:enzyme binding"/>
    <property type="evidence" value="ECO:0007669"/>
    <property type="project" value="UniProtKB-ARBA"/>
</dbReference>
<dbReference type="PANTHER" id="PTHR47633">
    <property type="entry name" value="IMMUNOGLOBULIN"/>
    <property type="match status" value="1"/>
</dbReference>
<keyword evidence="2 11" id="KW-0728">SH3 domain</keyword>
<evidence type="ECO:0000259" key="14">
    <source>
        <dbReference type="PROSITE" id="PS50010"/>
    </source>
</evidence>
<comment type="subcellular location">
    <subcellularLocation>
        <location evidence="10">Cytoplasm</location>
        <location evidence="10">Myofibril</location>
        <location evidence="10">Sarcomere</location>
        <location evidence="10">M line</location>
    </subcellularLocation>
</comment>
<feature type="domain" description="Ig-like" evidence="16">
    <location>
        <begin position="1772"/>
        <end position="1861"/>
    </location>
</feature>
<dbReference type="Pfam" id="PF22697">
    <property type="entry name" value="SOS1_NGEF_PH"/>
    <property type="match status" value="1"/>
</dbReference>
<dbReference type="FunFam" id="2.60.40.10:FF:000107">
    <property type="entry name" value="Myosin, light chain kinase a"/>
    <property type="match status" value="3"/>
</dbReference>
<dbReference type="InterPro" id="IPR036116">
    <property type="entry name" value="FN3_sf"/>
</dbReference>
<feature type="compositionally biased region" description="Polar residues" evidence="12">
    <location>
        <begin position="652"/>
        <end position="667"/>
    </location>
</feature>
<feature type="region of interest" description="Disordered" evidence="12">
    <location>
        <begin position="525"/>
        <end position="759"/>
    </location>
</feature>
<name>A0A6P4I470_DROKI</name>
<feature type="domain" description="DH" evidence="14">
    <location>
        <begin position="86"/>
        <end position="264"/>
    </location>
</feature>
<dbReference type="InterPro" id="IPR036179">
    <property type="entry name" value="Ig-like_dom_sf"/>
</dbReference>
<dbReference type="PROSITE" id="PS50011">
    <property type="entry name" value="PROTEIN_KINASE_DOM"/>
    <property type="match status" value="2"/>
</dbReference>
<feature type="domain" description="Ig-like" evidence="16">
    <location>
        <begin position="2169"/>
        <end position="2259"/>
    </location>
</feature>
<dbReference type="InterPro" id="IPR055251">
    <property type="entry name" value="SOS1_NGEF_PH"/>
</dbReference>
<dbReference type="CDD" id="cd14109">
    <property type="entry name" value="PK_Unc-89_rpt1"/>
    <property type="match status" value="1"/>
</dbReference>
<evidence type="ECO:0000256" key="10">
    <source>
        <dbReference type="ARBA" id="ARBA00037833"/>
    </source>
</evidence>
<gene>
    <name evidence="19" type="primary">Obsc</name>
</gene>
<feature type="domain" description="Ig-like" evidence="16">
    <location>
        <begin position="2273"/>
        <end position="2363"/>
    </location>
</feature>
<dbReference type="FunFam" id="2.60.40.10:FF:000145">
    <property type="entry name" value="Myosin light chain kinase, smooth muscle"/>
    <property type="match status" value="2"/>
</dbReference>
<accession>A0A6P4I470</accession>
<keyword evidence="8" id="KW-0514">Muscle protein</keyword>
<dbReference type="Pfam" id="PF13927">
    <property type="entry name" value="Ig_3"/>
    <property type="match status" value="1"/>
</dbReference>
<feature type="domain" description="Ig-like" evidence="16">
    <location>
        <begin position="1448"/>
        <end position="1539"/>
    </location>
</feature>
<reference evidence="19" key="2">
    <citation type="submission" date="2025-08" db="UniProtKB">
        <authorList>
            <consortium name="RefSeq"/>
        </authorList>
    </citation>
    <scope>IDENTIFICATION</scope>
    <source>
        <strain evidence="19">14028-0561.14</strain>
        <tissue evidence="19">Whole fly</tissue>
    </source>
</reference>
<dbReference type="Gene3D" id="2.30.30.40">
    <property type="entry name" value="SH3 Domains"/>
    <property type="match status" value="1"/>
</dbReference>
<feature type="domain" description="Ig-like" evidence="16">
    <location>
        <begin position="771"/>
        <end position="857"/>
    </location>
</feature>
<evidence type="ECO:0000256" key="6">
    <source>
        <dbReference type="ARBA" id="ARBA00022840"/>
    </source>
</evidence>
<dbReference type="GO" id="GO:0045214">
    <property type="term" value="P:sarcomere organization"/>
    <property type="evidence" value="ECO:0007669"/>
    <property type="project" value="UniProtKB-ARBA"/>
</dbReference>
<dbReference type="Pfam" id="PF00069">
    <property type="entry name" value="Pkinase"/>
    <property type="match status" value="2"/>
</dbReference>
<dbReference type="InterPro" id="IPR001452">
    <property type="entry name" value="SH3_domain"/>
</dbReference>
<protein>
    <submittedName>
        <fullName evidence="19">Obscurin isoform X4</fullName>
    </submittedName>
</protein>
<dbReference type="FunFam" id="1.10.510.10:FF:000681">
    <property type="entry name" value="Muscle M-line assembly protein unc-89-like Protein"/>
    <property type="match status" value="1"/>
</dbReference>
<dbReference type="SUPFAM" id="SSF50729">
    <property type="entry name" value="PH domain-like"/>
    <property type="match status" value="1"/>
</dbReference>
<dbReference type="PROSITE" id="PS50853">
    <property type="entry name" value="FN3"/>
    <property type="match status" value="2"/>
</dbReference>
<dbReference type="FunFam" id="2.60.40.10:FF:000147">
    <property type="entry name" value="Myosin light chain kinase"/>
    <property type="match status" value="1"/>
</dbReference>
<dbReference type="GO" id="GO:0004672">
    <property type="term" value="F:protein kinase activity"/>
    <property type="evidence" value="ECO:0007669"/>
    <property type="project" value="InterPro"/>
</dbReference>
<evidence type="ECO:0000259" key="16">
    <source>
        <dbReference type="PROSITE" id="PS50835"/>
    </source>
</evidence>
<evidence type="ECO:0000259" key="13">
    <source>
        <dbReference type="PROSITE" id="PS50002"/>
    </source>
</evidence>
<feature type="region of interest" description="Disordered" evidence="12">
    <location>
        <begin position="465"/>
        <end position="508"/>
    </location>
</feature>
<feature type="domain" description="Ig-like" evidence="16">
    <location>
        <begin position="2072"/>
        <end position="2163"/>
    </location>
</feature>
<sequence>MDSVADIVFVSRDYQAQTMATDEISVRQGDLVELISSKASEKSRCFVRMFDSGDSPKEGWVPIEILEFNPTMSSSNGKENGDAEFRKQTILRELVETEEEFSRDLMHVVEKYIKGIDKPVVPRSVRDNKDVIFCNFLQIAEFHNNVLKEGLKCYSNQPNMVAKTFLRLERDFDKHVVYCQNEPLAQDYLSSSPDAKKYFQELSKQLGDDKSLSEHLKLPIQRINDYQLLFKDFIKYSLSLKENVKDLDRALELMLSVPSRAYDNRFLSSIEGCRGNIYKLGRLLLHDWCTVLDKEGKAHDRYCFLFKSRILVTKVRKISENRSVFILQSIVKLPLCNIEHKADEKQIQLSLKAPDAGSIFPIHIKPHGPESHLTWFNEISAHINQDVTLQEHNADDLKVDASQIASESELILHLPQRAEAHDPNLSVRPSDVAENYFLSKETKERLQLEQQELLKLEQEAIELYKKQQSSKTSSTRTESVQITSTQVKSSSEVRSQTQESKVTAKVEEAAKPQVREVPIKVVSPPPQAQPVAAAPPAPQPVAAAPPAPQPVAAAPPAPQPVAVAPQAPQPVAVAPQAPKTVAEAPPPSVKNNSPVKEAIPVKEVSPVKQVVPPQAEKAPPVKEDQKVETPPASHSKEAEAPKQSAESRQETVSESQTTVIESASSLVTEEAAAASSRTRDYDRGTSYDSTAERSQYGISSRRDRSSIDKVEARSSLLATGRTESRAASRTASRAESRAESRASYSVAESRTGIRSSSQLLEDRPLRSVEKPVVVKMLKSVQVDPGETAHFEIQFKDQPGLVTWLKDNKPLEDRLADRITQTAAPMNSYRLDIKNCTESDAGTYTIRAQSASETTTVSAQLAVGQAPGHDETKTNTEPAFLVSLKDAEMIENTLFRFMIKIKGDPKPRVKFYKDEKEILEVNDRIQIIRDKDYLGFYELVIADVQKTDSGTYSCKATNKFGEATCEAVATTVEDKNPFGALSGQILPAGEKPVFQWKRNGEEFDPEERFKVLFGEDEDSLALVFQHVKPEDAGIYTCVAQTSTGNISCSAELSVQGAIQTLNREPEKPTLVIEHREANASIGGSAILELQCKGFPKPAVQWKHDGEVIQVDDRHKFMYEDEESMSLVIKNVNTADAGEYTIEAINELGQDESTINLVVKAPPKIKKITDITCSAGETIKMEIEVEGFPQPTVQVTNNGKDVTAESNVKISSTSIGKSLEKVVVEVKEIKLSQAGNYSIKATNDLSQTSEYWSCTVKSKPVIVKHFESEYIHGEKETVQMTVRIDAYPEAKLIWYHDETEIKVTESKYTVSSDGNAYTLKITGATRVDAGKYTVKATNEHGSATSTTDLLIKCTPEFTQKLKNITVAEGDCNVELVVGVDAYPRPHVKWYIDGIEIDEKRNDFRHVEEGNNYKLILNKVATNQQGNYTCKIMNDYGKLEDSCVVTVNCKPKVKRGLKNIEVQEGKSFTLEVEVYSEPEAKIKWFKDGHEIYEDARIKISRDTQRIENYYLTLNLARTEDAGTYEMKATNFIGETTSTCKVAVLTSDSVSLGQTVTKTMIATTEEPEEGAVPEIVHVDVFQQHSYESVPLKYEVIATGIPKPEAIWYHDGKPITADKHTAITVDGDHYKLEVESLDMVDAGEYKVVIQNKCGEKSHQGDLSLSGIAEYRKPILTSGPGLKDIKVNKGDKVSEPVMFTADPAPEIVLLKDGQPVKESNNLKLKVEKKDIENGLVQYTCTLNILEADIKDSGRYELKVKNKFGELATSGWIDVLAKPEISGLDDRKCLPGDTICFEALVQANPKPKVSWTRGNENLCNNENCEVIADVDADKYRLVFQAVSPSEDGKYTITAVNSEGRSTVDFNLNVLVEKPTFIVQPESQSIHDFRPVSTKVLVHGVPLPTIEWFKDDKPINYEAVNKPSKDKLYSKEDTKKGSDQIESVFDIKTFRESDVGAYTCVATNEIGVTKAPFKLGLLALAPSFVKKLDNALDVLQGEPLVLECCVDGSPLPTVQWLKDGDEVKPSESVKLSTSPDGLVKLEINNCQPNDSGAYKLIISNPHGEKVALCAVAVKPEEMQPKFLKPITGQTVVVGEPLKLEAQVTGFPAPEVKWYKDGMLLRPSPEINFINSPNGQIGLIIDEAQPQDAGVYKCLIANKGGEIEGVSKVEIVPKESKPAFVAELQDASSIEGFPVKMDVKVVGFPQPKLQWFHNGHEIKPDQGHISIVENPDKSTSLIIEKTVPGDSGLYEVIAQNPEGSTASKAKLYVAPKADETAAEEAPQFVSALRDVNADEGQELVLSAPFIANPMPEVIWSKDGVTLTPNERLLMTCDGKHIGLTIKPAEAADSGNYTCLLANPLGEDSSACNANVRKVYKPPVFTQKISDQQQVFGNNAKIPVTVSGVPYPELVWYFQDKPIPTKSDKYSVKNDGDHHMLIVNNCDKDDQGVYKCIASNREGKDITQGRLDIVNEIKKHTRSEPPVFLKKIGDCDIYEGMVAKFTACATGYPEPEVEWFKNDQKLFPSDRFLIDIEPNGLLRLTIKNVTEYDVGRYSCRIFNPYGDDICHAELFYDSLDSQQKPLEDQYTDFKKYKKSGAPPPLSEGPIISRMTDRGLLLSWNPSVPMTPRYPITYQIEMMDLPEGDWRTLRTGVRSCACDIRNLEPFRDYRFRIRVENKFGVSDPSPYTQTYRQKLVPDPPKTYTYLPPGTDFRPETSPYFPKDFDIERPPHDGLAQAPQFLLRENDISYGVKEHNTELMWFVYGYPKPKMTYYFDDMLIESGGRFDQSYTRNGQATLFINKMLDRDVGWYEAVATNEHGEARQRVRLEIAEHPRFLKRPDETFIMARKNGRIEAKLVGIPLPEVHWFKDWKPIADSSRIKISSYDPDIYVLSIHDSIIKDGGLYSISARNIAGSISTSVTVHIEENEDQYIYKTYGRHPYVRSKQLRYQDKYDIGDELGRGTQGITYHAVERATGDNYAAKIMYGRPELRPFMLNELEMMNMFNHKNLIRPYDAYDTDRSVTLIMELAAGGELVRDNLLRRDYYTERDIAHYIRQTLWGLEHMHEMGVGHMGLTIKDLLISVVGGDYIKVSDFGLSRKINRHNLSTLDYGMPEFVSPEVVNKEGVNFSHDMWTVGLITYVLLGGHNPFLGIDDRETLTKIREGRWDFKDEIWTHISDDGRDFISRLLLYSPEERMDVKTALKHPWFFMLDRQVYDHDYQINTDRLRNYYDHFRDWYANASCKNYFRRRRLSGCFQHPSKMVYPPGHVYTPENTPEPLPEPRKRAKREEVVSKYLHPDYELGLIQSESHYQYGPDTYLLQLRDVNFPVRLREYMKVAHRRSPSFALNDSVDWSLPVIRERRRFTDIMDEEIDDERTRSRISMYAANDSYSIRRLRTELGPRLDEYTEADAMIETQREGYPPFFREKPQTIAITENQPSHIHCFAVGDPKPCVQWFKNDMVLSESKRIKISVDEDGRSILRFEPALHFDVGVYKAVARNKVGQTVARCRIVVATLPDAPDSPEISANSGSEILLRWKQPRDDGHSTVLCYSLQYKLSNCDAWTTVADNIDHEFYLLHDLQPNTSYQFRLASKNRIGWSEMGIPVSASTSGADAPKIHITKAMKHLQQLTENGHEVVPEEERVHTDYHCEREPPNWVTDSSVSDKYSFISEIARGEFSTIVKGIQKSTDTVVVAKILEVTDENEDNVVAEFDNFKTLRHERIPALFSAYKPLNVPIAIFVMEKLQGADVLTYFSSRHEYSEQMVATVITQLLDALQYLHWRGYCHLNIQPDNVVMASVRSIQVKLVDFGSAKKVNKLGVKVTPCGSLDFQPPEMINDEPIFPQSDIWSVGALTYLLLSGCSAFRGADEYETKQNISFVRYRFENLFKEVTPEATRFIMLLFKRHPTKRPYTEDCLEHRWLMSSDYMVRKRERAIFLGSRLKTFCDEYHDLKNATATSSKVLNTVAGGPTPTQLLRSNSIQEELLTTF</sequence>
<dbReference type="GO" id="GO:0005524">
    <property type="term" value="F:ATP binding"/>
    <property type="evidence" value="ECO:0007669"/>
    <property type="project" value="UniProtKB-KW"/>
</dbReference>
<dbReference type="SUPFAM" id="SSF50044">
    <property type="entry name" value="SH3-domain"/>
    <property type="match status" value="1"/>
</dbReference>
<proteinExistence type="inferred from homology"/>
<keyword evidence="9" id="KW-0393">Immunoglobulin domain</keyword>
<dbReference type="InterPro" id="IPR003598">
    <property type="entry name" value="Ig_sub2"/>
</dbReference>
<evidence type="ECO:0000259" key="15">
    <source>
        <dbReference type="PROSITE" id="PS50011"/>
    </source>
</evidence>
<feature type="region of interest" description="Disordered" evidence="12">
    <location>
        <begin position="3254"/>
        <end position="3273"/>
    </location>
</feature>